<comment type="caution">
    <text evidence="2">The sequence shown here is derived from an EMBL/GenBank/DDBJ whole genome shotgun (WGS) entry which is preliminary data.</text>
</comment>
<name>A0A8J6BHC5_GALPY</name>
<dbReference type="AlphaFoldDB" id="A0A8J6BHC5"/>
<feature type="non-terminal residue" evidence="2">
    <location>
        <position position="1"/>
    </location>
</feature>
<keyword evidence="3" id="KW-1185">Reference proteome</keyword>
<gene>
    <name evidence="2" type="ORF">J0S82_012669</name>
</gene>
<evidence type="ECO:0000256" key="1">
    <source>
        <dbReference type="SAM" id="MobiDB-lite"/>
    </source>
</evidence>
<dbReference type="Proteomes" id="UP000700334">
    <property type="component" value="Unassembled WGS sequence"/>
</dbReference>
<feature type="non-terminal residue" evidence="2">
    <location>
        <position position="212"/>
    </location>
</feature>
<accession>A0A8J6BHC5</accession>
<proteinExistence type="predicted"/>
<protein>
    <submittedName>
        <fullName evidence="2">Uncharacterized protein</fullName>
    </submittedName>
</protein>
<reference evidence="2" key="1">
    <citation type="journal article" date="2021" name="Evol. Appl.">
        <title>The genome of the Pyrenean desman and the effects of bottlenecks and inbreeding on the genomic landscape of an endangered species.</title>
        <authorList>
            <person name="Escoda L."/>
            <person name="Castresana J."/>
        </authorList>
    </citation>
    <scope>NUCLEOTIDE SEQUENCE</scope>
    <source>
        <strain evidence="2">IBE-C5619</strain>
    </source>
</reference>
<organism evidence="2 3">
    <name type="scientific">Galemys pyrenaicus</name>
    <name type="common">Iberian desman</name>
    <name type="synonym">Pyrenean desman</name>
    <dbReference type="NCBI Taxonomy" id="202257"/>
    <lineage>
        <taxon>Eukaryota</taxon>
        <taxon>Metazoa</taxon>
        <taxon>Chordata</taxon>
        <taxon>Craniata</taxon>
        <taxon>Vertebrata</taxon>
        <taxon>Euteleostomi</taxon>
        <taxon>Mammalia</taxon>
        <taxon>Eutheria</taxon>
        <taxon>Laurasiatheria</taxon>
        <taxon>Eulipotyphla</taxon>
        <taxon>Talpidae</taxon>
        <taxon>Galemys</taxon>
    </lineage>
</organism>
<evidence type="ECO:0000313" key="3">
    <source>
        <dbReference type="Proteomes" id="UP000700334"/>
    </source>
</evidence>
<sequence>TSPLRNLLAWTELGFQFPQPCQGPTLKDRDGDQGQLDLPMTYTGLGPKSTLTLNAKAFLPSLRQPPSWLQVANRCQHSGNVRVRGPEGIQAVVSEKCWQVQYSRRSRGPQGGGSPPGPLPSRGQTSSRGGHAGSRHNLKREAGTVSILEGGINLRRHPSPVGGPAGHWAVHSTGAGVKAPVVPALEEVDLVLLRAPNQGSVDVGARQAQLRE</sequence>
<evidence type="ECO:0000313" key="2">
    <source>
        <dbReference type="EMBL" id="KAG8523084.1"/>
    </source>
</evidence>
<dbReference type="EMBL" id="JAGFMF010011418">
    <property type="protein sequence ID" value="KAG8523084.1"/>
    <property type="molecule type" value="Genomic_DNA"/>
</dbReference>
<feature type="region of interest" description="Disordered" evidence="1">
    <location>
        <begin position="103"/>
        <end position="143"/>
    </location>
</feature>